<dbReference type="RefSeq" id="WP_068550638.1">
    <property type="nucleotide sequence ID" value="NZ_AP013035.1"/>
</dbReference>
<sequence>MRRRLLSDINITPLVDVMLVLLIIFMVTAPMMKRGIVMDLPRAKATRMPLKEIPVVISIKGGKYFIDRKRVSLNFLDIEARKILKKRPKAQFVIEAERNTPFEKVVKVLAVLRGVGITRIGIATLPEKKGK</sequence>
<dbReference type="GO" id="GO:0005886">
    <property type="term" value="C:plasma membrane"/>
    <property type="evidence" value="ECO:0007669"/>
    <property type="project" value="UniProtKB-SubCell"/>
</dbReference>
<dbReference type="PANTHER" id="PTHR30558:SF12">
    <property type="entry name" value="BIOPOLYMER TRANSPORT PROTEIN EXBD"/>
    <property type="match status" value="1"/>
</dbReference>
<dbReference type="OrthoDB" id="9798629at2"/>
<organism evidence="12 13">
    <name type="scientific">Thermosulfidibacter takaii (strain DSM 17441 / JCM 13301 / NBRC 103674 / ABI70S6)</name>
    <dbReference type="NCBI Taxonomy" id="1298851"/>
    <lineage>
        <taxon>Bacteria</taxon>
        <taxon>Pseudomonadati</taxon>
        <taxon>Thermosulfidibacterota</taxon>
        <taxon>Thermosulfidibacteria</taxon>
        <taxon>Thermosulfidibacterales</taxon>
        <taxon>Thermosulfidibacteraceae</taxon>
    </lineage>
</organism>
<evidence type="ECO:0000313" key="13">
    <source>
        <dbReference type="Proteomes" id="UP000063234"/>
    </source>
</evidence>
<gene>
    <name evidence="12" type="ORF">TST_1688</name>
</gene>
<evidence type="ECO:0000256" key="8">
    <source>
        <dbReference type="ARBA" id="ARBA00022989"/>
    </source>
</evidence>
<dbReference type="InterPro" id="IPR003400">
    <property type="entry name" value="ExbD"/>
</dbReference>
<dbReference type="PANTHER" id="PTHR30558">
    <property type="entry name" value="EXBD MEMBRANE COMPONENT OF PMF-DRIVEN MACROMOLECULE IMPORT SYSTEM"/>
    <property type="match status" value="1"/>
</dbReference>
<keyword evidence="3 10" id="KW-0813">Transport</keyword>
<dbReference type="GO" id="GO:0015031">
    <property type="term" value="P:protein transport"/>
    <property type="evidence" value="ECO:0007669"/>
    <property type="project" value="UniProtKB-KW"/>
</dbReference>
<dbReference type="Gene3D" id="3.30.420.270">
    <property type="match status" value="1"/>
</dbReference>
<evidence type="ECO:0000256" key="11">
    <source>
        <dbReference type="SAM" id="Phobius"/>
    </source>
</evidence>
<feature type="transmembrane region" description="Helical" evidence="11">
    <location>
        <begin position="12"/>
        <end position="32"/>
    </location>
</feature>
<evidence type="ECO:0000256" key="2">
    <source>
        <dbReference type="ARBA" id="ARBA00005811"/>
    </source>
</evidence>
<keyword evidence="7 10" id="KW-0653">Protein transport</keyword>
<comment type="subcellular location">
    <subcellularLocation>
        <location evidence="1">Cell inner membrane</location>
        <topology evidence="1">Single-pass type II membrane protein</topology>
    </subcellularLocation>
    <subcellularLocation>
        <location evidence="10">Cell membrane</location>
        <topology evidence="10">Single-pass type II membrane protein</topology>
    </subcellularLocation>
</comment>
<proteinExistence type="inferred from homology"/>
<dbReference type="PATRIC" id="fig|1298851.3.peg.1767"/>
<evidence type="ECO:0000256" key="10">
    <source>
        <dbReference type="RuleBase" id="RU003879"/>
    </source>
</evidence>
<keyword evidence="6 10" id="KW-0812">Transmembrane</keyword>
<protein>
    <submittedName>
        <fullName evidence="12">Biopolymer transport protein ExbD</fullName>
    </submittedName>
</protein>
<dbReference type="STRING" id="1298851.TST_1688"/>
<evidence type="ECO:0000256" key="1">
    <source>
        <dbReference type="ARBA" id="ARBA00004249"/>
    </source>
</evidence>
<dbReference type="AlphaFoldDB" id="A0A0S3QVY4"/>
<evidence type="ECO:0000256" key="9">
    <source>
        <dbReference type="ARBA" id="ARBA00023136"/>
    </source>
</evidence>
<evidence type="ECO:0000256" key="5">
    <source>
        <dbReference type="ARBA" id="ARBA00022519"/>
    </source>
</evidence>
<keyword evidence="13" id="KW-1185">Reference proteome</keyword>
<keyword evidence="9 11" id="KW-0472">Membrane</keyword>
<accession>A0A0S3QVY4</accession>
<name>A0A0S3QVY4_THET7</name>
<dbReference type="EMBL" id="AP013035">
    <property type="protein sequence ID" value="BAT72472.1"/>
    <property type="molecule type" value="Genomic_DNA"/>
</dbReference>
<dbReference type="Proteomes" id="UP000063234">
    <property type="component" value="Chromosome"/>
</dbReference>
<dbReference type="KEGG" id="ttk:TST_1688"/>
<evidence type="ECO:0000256" key="6">
    <source>
        <dbReference type="ARBA" id="ARBA00022692"/>
    </source>
</evidence>
<reference evidence="13" key="1">
    <citation type="journal article" date="2018" name="Science">
        <title>A primordial and reversible TCA cycle in a facultatively chemolithoautotrophic thermophile.</title>
        <authorList>
            <person name="Nunoura T."/>
            <person name="Chikaraishi Y."/>
            <person name="Izaki R."/>
            <person name="Suwa T."/>
            <person name="Sato T."/>
            <person name="Harada T."/>
            <person name="Mori K."/>
            <person name="Kato Y."/>
            <person name="Miyazaki M."/>
            <person name="Shimamura S."/>
            <person name="Yanagawa K."/>
            <person name="Shuto A."/>
            <person name="Ohkouchi N."/>
            <person name="Fujita N."/>
            <person name="Takaki Y."/>
            <person name="Atomi H."/>
            <person name="Takai K."/>
        </authorList>
    </citation>
    <scope>NUCLEOTIDE SEQUENCE [LARGE SCALE GENOMIC DNA]</scope>
    <source>
        <strain evidence="13">DSM 17441 / JCM 13301 / NBRC 103674 / ABI70S6</strain>
    </source>
</reference>
<keyword evidence="8 11" id="KW-1133">Transmembrane helix</keyword>
<dbReference type="GO" id="GO:0022857">
    <property type="term" value="F:transmembrane transporter activity"/>
    <property type="evidence" value="ECO:0007669"/>
    <property type="project" value="InterPro"/>
</dbReference>
<evidence type="ECO:0000256" key="4">
    <source>
        <dbReference type="ARBA" id="ARBA00022475"/>
    </source>
</evidence>
<keyword evidence="4" id="KW-1003">Cell membrane</keyword>
<evidence type="ECO:0000256" key="7">
    <source>
        <dbReference type="ARBA" id="ARBA00022927"/>
    </source>
</evidence>
<evidence type="ECO:0000313" key="12">
    <source>
        <dbReference type="EMBL" id="BAT72472.1"/>
    </source>
</evidence>
<evidence type="ECO:0000256" key="3">
    <source>
        <dbReference type="ARBA" id="ARBA00022448"/>
    </source>
</evidence>
<comment type="similarity">
    <text evidence="2 10">Belongs to the ExbD/TolR family.</text>
</comment>
<keyword evidence="5" id="KW-0997">Cell inner membrane</keyword>
<dbReference type="Pfam" id="PF02472">
    <property type="entry name" value="ExbD"/>
    <property type="match status" value="1"/>
</dbReference>